<dbReference type="Pfam" id="PF02782">
    <property type="entry name" value="FGGY_C"/>
    <property type="match status" value="1"/>
</dbReference>
<protein>
    <recommendedName>
        <fullName evidence="9">Xylulokinase</fullName>
    </recommendedName>
</protein>
<evidence type="ECO:0000313" key="8">
    <source>
        <dbReference type="Proteomes" id="UP000253324"/>
    </source>
</evidence>
<dbReference type="OrthoDB" id="9805576at2"/>
<dbReference type="Pfam" id="PF00370">
    <property type="entry name" value="FGGY_N"/>
    <property type="match status" value="1"/>
</dbReference>
<evidence type="ECO:0000259" key="5">
    <source>
        <dbReference type="Pfam" id="PF00370"/>
    </source>
</evidence>
<dbReference type="GO" id="GO:0016773">
    <property type="term" value="F:phosphotransferase activity, alcohol group as acceptor"/>
    <property type="evidence" value="ECO:0007669"/>
    <property type="project" value="InterPro"/>
</dbReference>
<dbReference type="InterPro" id="IPR050406">
    <property type="entry name" value="FGGY_Carb_Kinase"/>
</dbReference>
<dbReference type="PANTHER" id="PTHR43095:SF5">
    <property type="entry name" value="XYLULOSE KINASE"/>
    <property type="match status" value="1"/>
</dbReference>
<dbReference type="PIRSF" id="PIRSF000538">
    <property type="entry name" value="GlpK"/>
    <property type="match status" value="1"/>
</dbReference>
<dbReference type="PANTHER" id="PTHR43095">
    <property type="entry name" value="SUGAR KINASE"/>
    <property type="match status" value="1"/>
</dbReference>
<dbReference type="CDD" id="cd07808">
    <property type="entry name" value="ASKHA_NBD_FGGY_EcXK-like"/>
    <property type="match status" value="1"/>
</dbReference>
<evidence type="ECO:0000256" key="2">
    <source>
        <dbReference type="ARBA" id="ARBA00022679"/>
    </source>
</evidence>
<accession>A0A368YLY2</accession>
<evidence type="ECO:0000313" key="7">
    <source>
        <dbReference type="EMBL" id="RCW80316.1"/>
    </source>
</evidence>
<dbReference type="InterPro" id="IPR018485">
    <property type="entry name" value="FGGY_C"/>
</dbReference>
<dbReference type="PROSITE" id="PS00445">
    <property type="entry name" value="FGGY_KINASES_2"/>
    <property type="match status" value="1"/>
</dbReference>
<keyword evidence="3 4" id="KW-0418">Kinase</keyword>
<feature type="domain" description="Carbohydrate kinase FGGY C-terminal" evidence="6">
    <location>
        <begin position="262"/>
        <end position="443"/>
    </location>
</feature>
<dbReference type="AlphaFoldDB" id="A0A368YLY2"/>
<keyword evidence="2 4" id="KW-0808">Transferase</keyword>
<dbReference type="EMBL" id="QPJM01000014">
    <property type="protein sequence ID" value="RCW80316.1"/>
    <property type="molecule type" value="Genomic_DNA"/>
</dbReference>
<dbReference type="GO" id="GO:0005975">
    <property type="term" value="P:carbohydrate metabolic process"/>
    <property type="evidence" value="ECO:0007669"/>
    <property type="project" value="InterPro"/>
</dbReference>
<evidence type="ECO:0008006" key="9">
    <source>
        <dbReference type="Google" id="ProtNLM"/>
    </source>
</evidence>
<evidence type="ECO:0000259" key="6">
    <source>
        <dbReference type="Pfam" id="PF02782"/>
    </source>
</evidence>
<evidence type="ECO:0000256" key="1">
    <source>
        <dbReference type="ARBA" id="ARBA00009156"/>
    </source>
</evidence>
<comment type="similarity">
    <text evidence="1 4">Belongs to the FGGY kinase family.</text>
</comment>
<organism evidence="7 8">
    <name type="scientific">Phyllobacterium bourgognense</name>
    <dbReference type="NCBI Taxonomy" id="314236"/>
    <lineage>
        <taxon>Bacteria</taxon>
        <taxon>Pseudomonadati</taxon>
        <taxon>Pseudomonadota</taxon>
        <taxon>Alphaproteobacteria</taxon>
        <taxon>Hyphomicrobiales</taxon>
        <taxon>Phyllobacteriaceae</taxon>
        <taxon>Phyllobacterium</taxon>
    </lineage>
</organism>
<dbReference type="GO" id="GO:0016301">
    <property type="term" value="F:kinase activity"/>
    <property type="evidence" value="ECO:0007669"/>
    <property type="project" value="UniProtKB-KW"/>
</dbReference>
<keyword evidence="8" id="KW-1185">Reference proteome</keyword>
<dbReference type="InterPro" id="IPR018484">
    <property type="entry name" value="FGGY_N"/>
</dbReference>
<feature type="domain" description="Carbohydrate kinase FGGY N-terminal" evidence="5">
    <location>
        <begin position="6"/>
        <end position="250"/>
    </location>
</feature>
<evidence type="ECO:0000256" key="3">
    <source>
        <dbReference type="ARBA" id="ARBA00022777"/>
    </source>
</evidence>
<sequence>MAGKLTLAIDVGTGSVRSALVDSRGKILVIAAREHEQIVPQFGWSEQRPGDWWQGVVATIREVLDKVPRARANIDAIAACGQMHGTVLVDDAGKLVRDTAPLWNDKRTVGYVAAFEKLHRPESYLADSANPATPAWPGFKLQWLRDNDPDAYRRAAAVLMPKDYINLRLTGEIAMDRTDGGASFLMDPRTMEWSETMVGLLGLDRIKLAPLRNPLEILGHVTEKAAIETGLREGTPVLVGAGDYPAALLGSGVCRPGIGSEVMGTSAIITAVADQPLLEAAVCNVGTVEGNWGAFMLLESGGDAMRWARRAFHEKQLSYSDIVARAEEAPPGSERLFFVPYLAGERLGEHRNARAQYFGIGASHGLAHMHRAILEGVAFAVKRHINVLDGISAVPLQRIVASGGGAKTSLWLRIKASVYNIPILVPAEAECGIIGCAIMAATATRRFASLEAAADAHVSYVDEIIPDPRWSETYAPMQIFFEKLYRHSQALYNDLDRLPQ</sequence>
<proteinExistence type="inferred from homology"/>
<comment type="caution">
    <text evidence="7">The sequence shown here is derived from an EMBL/GenBank/DDBJ whole genome shotgun (WGS) entry which is preliminary data.</text>
</comment>
<dbReference type="InterPro" id="IPR043129">
    <property type="entry name" value="ATPase_NBD"/>
</dbReference>
<dbReference type="Gene3D" id="3.30.420.40">
    <property type="match status" value="2"/>
</dbReference>
<dbReference type="SUPFAM" id="SSF53067">
    <property type="entry name" value="Actin-like ATPase domain"/>
    <property type="match status" value="2"/>
</dbReference>
<evidence type="ECO:0000256" key="4">
    <source>
        <dbReference type="RuleBase" id="RU003733"/>
    </source>
</evidence>
<reference evidence="7 8" key="1">
    <citation type="submission" date="2018-07" db="EMBL/GenBank/DDBJ databases">
        <title>Genomic Encyclopedia of Type Strains, Phase III (KMG-III): the genomes of soil and plant-associated and newly described type strains.</title>
        <authorList>
            <person name="Whitman W."/>
        </authorList>
    </citation>
    <scope>NUCLEOTIDE SEQUENCE [LARGE SCALE GENOMIC DNA]</scope>
    <source>
        <strain evidence="7 8">31-25a</strain>
    </source>
</reference>
<gene>
    <name evidence="7" type="ORF">C7476_11430</name>
</gene>
<dbReference type="InterPro" id="IPR000577">
    <property type="entry name" value="Carb_kinase_FGGY"/>
</dbReference>
<name>A0A368YLY2_9HYPH</name>
<dbReference type="RefSeq" id="WP_114431713.1">
    <property type="nucleotide sequence ID" value="NZ_QPJM01000014.1"/>
</dbReference>
<dbReference type="Proteomes" id="UP000253324">
    <property type="component" value="Unassembled WGS sequence"/>
</dbReference>
<dbReference type="InterPro" id="IPR018483">
    <property type="entry name" value="Carb_kinase_FGGY_CS"/>
</dbReference>